<reference evidence="1 2" key="1">
    <citation type="submission" date="2016-08" db="EMBL/GenBank/DDBJ databases">
        <title>A Parts List for Fungal Cellulosomes Revealed by Comparative Genomics.</title>
        <authorList>
            <consortium name="DOE Joint Genome Institute"/>
            <person name="Haitjema C.H."/>
            <person name="Gilmore S.P."/>
            <person name="Henske J.K."/>
            <person name="Solomon K.V."/>
            <person name="De Groot R."/>
            <person name="Kuo A."/>
            <person name="Mondo S.J."/>
            <person name="Salamov A.A."/>
            <person name="Labutti K."/>
            <person name="Zhao Z."/>
            <person name="Chiniquy J."/>
            <person name="Barry K."/>
            <person name="Brewer H.M."/>
            <person name="Purvine S.O."/>
            <person name="Wright A.T."/>
            <person name="Boxma B."/>
            <person name="Van Alen T."/>
            <person name="Hackstein J.H."/>
            <person name="Baker S.E."/>
            <person name="Grigoriev I.V."/>
            <person name="O'Malley M.A."/>
        </authorList>
    </citation>
    <scope>NUCLEOTIDE SEQUENCE [LARGE SCALE GENOMIC DNA]</scope>
    <source>
        <strain evidence="1 2">S4</strain>
    </source>
</reference>
<keyword evidence="2" id="KW-1185">Reference proteome</keyword>
<reference evidence="1 2" key="2">
    <citation type="submission" date="2016-08" db="EMBL/GenBank/DDBJ databases">
        <title>Pervasive Adenine N6-methylation of Active Genes in Fungi.</title>
        <authorList>
            <consortium name="DOE Joint Genome Institute"/>
            <person name="Mondo S.J."/>
            <person name="Dannebaum R.O."/>
            <person name="Kuo R.C."/>
            <person name="Labutti K."/>
            <person name="Haridas S."/>
            <person name="Kuo A."/>
            <person name="Salamov A."/>
            <person name="Ahrendt S.R."/>
            <person name="Lipzen A."/>
            <person name="Sullivan W."/>
            <person name="Andreopoulos W.B."/>
            <person name="Clum A."/>
            <person name="Lindquist E."/>
            <person name="Daum C."/>
            <person name="Ramamoorthy G.K."/>
            <person name="Gryganskyi A."/>
            <person name="Culley D."/>
            <person name="Magnuson J.K."/>
            <person name="James T.Y."/>
            <person name="O'Malley M.A."/>
            <person name="Stajich J.E."/>
            <person name="Spatafora J.W."/>
            <person name="Visel A."/>
            <person name="Grigoriev I.V."/>
        </authorList>
    </citation>
    <scope>NUCLEOTIDE SEQUENCE [LARGE SCALE GENOMIC DNA]</scope>
    <source>
        <strain evidence="1 2">S4</strain>
    </source>
</reference>
<evidence type="ECO:0000313" key="2">
    <source>
        <dbReference type="Proteomes" id="UP000193944"/>
    </source>
</evidence>
<sequence length="81" mass="9312">MKHLIVQFFTKSSKELPVPYLMGTKNVDVESRRYNNNISNPKIIISTTGILKSSIKRLNKATRVISKLFFTGHDCKMEKLI</sequence>
<protein>
    <submittedName>
        <fullName evidence="1">Uncharacterized protein</fullName>
    </submittedName>
</protein>
<comment type="caution">
    <text evidence="1">The sequence shown here is derived from an EMBL/GenBank/DDBJ whole genome shotgun (WGS) entry which is preliminary data.</text>
</comment>
<dbReference type="AlphaFoldDB" id="A0A1Y1X2A9"/>
<organism evidence="1 2">
    <name type="scientific">Anaeromyces robustus</name>
    <dbReference type="NCBI Taxonomy" id="1754192"/>
    <lineage>
        <taxon>Eukaryota</taxon>
        <taxon>Fungi</taxon>
        <taxon>Fungi incertae sedis</taxon>
        <taxon>Chytridiomycota</taxon>
        <taxon>Chytridiomycota incertae sedis</taxon>
        <taxon>Neocallimastigomycetes</taxon>
        <taxon>Neocallimastigales</taxon>
        <taxon>Neocallimastigaceae</taxon>
        <taxon>Anaeromyces</taxon>
    </lineage>
</organism>
<accession>A0A1Y1X2A9</accession>
<gene>
    <name evidence="1" type="ORF">BCR32DRAFT_280993</name>
</gene>
<evidence type="ECO:0000313" key="1">
    <source>
        <dbReference type="EMBL" id="ORX79937.1"/>
    </source>
</evidence>
<proteinExistence type="predicted"/>
<dbReference type="Proteomes" id="UP000193944">
    <property type="component" value="Unassembled WGS sequence"/>
</dbReference>
<dbReference type="EMBL" id="MCFG01000160">
    <property type="protein sequence ID" value="ORX79937.1"/>
    <property type="molecule type" value="Genomic_DNA"/>
</dbReference>
<name>A0A1Y1X2A9_9FUNG</name>